<dbReference type="OrthoDB" id="10595956at2759"/>
<feature type="region of interest" description="Disordered" evidence="1">
    <location>
        <begin position="20"/>
        <end position="109"/>
    </location>
</feature>
<accession>A0A8E0VGX2</accession>
<reference evidence="2" key="1">
    <citation type="submission" date="2019-05" db="EMBL/GenBank/DDBJ databases">
        <title>Annotation for the trematode Fasciolopsis buski.</title>
        <authorList>
            <person name="Choi Y.-J."/>
        </authorList>
    </citation>
    <scope>NUCLEOTIDE SEQUENCE</scope>
    <source>
        <strain evidence="2">HT</strain>
        <tissue evidence="2">Whole worm</tissue>
    </source>
</reference>
<name>A0A8E0VGX2_9TREM</name>
<gene>
    <name evidence="2" type="ORF">FBUS_07892</name>
</gene>
<protein>
    <submittedName>
        <fullName evidence="2">Uncharacterized protein</fullName>
    </submittedName>
</protein>
<evidence type="ECO:0000256" key="1">
    <source>
        <dbReference type="SAM" id="MobiDB-lite"/>
    </source>
</evidence>
<dbReference type="Proteomes" id="UP000728185">
    <property type="component" value="Unassembled WGS sequence"/>
</dbReference>
<evidence type="ECO:0000313" key="2">
    <source>
        <dbReference type="EMBL" id="KAA0185241.1"/>
    </source>
</evidence>
<sequence>MRIAPEWVDYDREIKKLWQRVGPPAKPKASTSGSSPSMTTIANSARSSSKRMPPLILPGSETTESERCSSSTCSADPKPAVFKPPTLAQAPVSRPKSSELKPGDSLIYF</sequence>
<evidence type="ECO:0000313" key="3">
    <source>
        <dbReference type="Proteomes" id="UP000728185"/>
    </source>
</evidence>
<dbReference type="AlphaFoldDB" id="A0A8E0VGX2"/>
<keyword evidence="3" id="KW-1185">Reference proteome</keyword>
<comment type="caution">
    <text evidence="2">The sequence shown here is derived from an EMBL/GenBank/DDBJ whole genome shotgun (WGS) entry which is preliminary data.</text>
</comment>
<dbReference type="EMBL" id="LUCM01010603">
    <property type="protein sequence ID" value="KAA0185241.1"/>
    <property type="molecule type" value="Genomic_DNA"/>
</dbReference>
<feature type="compositionally biased region" description="Polar residues" evidence="1">
    <location>
        <begin position="29"/>
        <end position="47"/>
    </location>
</feature>
<proteinExistence type="predicted"/>
<organism evidence="2 3">
    <name type="scientific">Fasciolopsis buskii</name>
    <dbReference type="NCBI Taxonomy" id="27845"/>
    <lineage>
        <taxon>Eukaryota</taxon>
        <taxon>Metazoa</taxon>
        <taxon>Spiralia</taxon>
        <taxon>Lophotrochozoa</taxon>
        <taxon>Platyhelminthes</taxon>
        <taxon>Trematoda</taxon>
        <taxon>Digenea</taxon>
        <taxon>Plagiorchiida</taxon>
        <taxon>Echinostomata</taxon>
        <taxon>Echinostomatoidea</taxon>
        <taxon>Fasciolidae</taxon>
        <taxon>Fasciolopsis</taxon>
    </lineage>
</organism>